<dbReference type="SUPFAM" id="SSF48371">
    <property type="entry name" value="ARM repeat"/>
    <property type="match status" value="1"/>
</dbReference>
<dbReference type="Pfam" id="PF12612">
    <property type="entry name" value="TFCD_C"/>
    <property type="match status" value="1"/>
</dbReference>
<evidence type="ECO:0000259" key="2">
    <source>
        <dbReference type="Pfam" id="PF12612"/>
    </source>
</evidence>
<feature type="domain" description="Tubulin-folding cofactor D C-terminal" evidence="2">
    <location>
        <begin position="25"/>
        <end position="72"/>
    </location>
</feature>
<evidence type="ECO:0000313" key="4">
    <source>
        <dbReference type="WBParaSite" id="Hba_19449"/>
    </source>
</evidence>
<accession>A0A1I7XQ31</accession>
<dbReference type="PANTHER" id="PTHR12658">
    <property type="entry name" value="BETA-TUBULIN COFACTOR D"/>
    <property type="match status" value="1"/>
</dbReference>
<dbReference type="InterPro" id="IPR033162">
    <property type="entry name" value="TBCD"/>
</dbReference>
<dbReference type="GO" id="GO:0070830">
    <property type="term" value="P:bicellular tight junction assembly"/>
    <property type="evidence" value="ECO:0007669"/>
    <property type="project" value="TreeGrafter"/>
</dbReference>
<dbReference type="WBParaSite" id="Hba_19449">
    <property type="protein sequence ID" value="Hba_19449"/>
    <property type="gene ID" value="Hba_19449"/>
</dbReference>
<dbReference type="GO" id="GO:0007021">
    <property type="term" value="P:tubulin complex assembly"/>
    <property type="evidence" value="ECO:0007669"/>
    <property type="project" value="InterPro"/>
</dbReference>
<proteinExistence type="predicted"/>
<keyword evidence="3" id="KW-1185">Reference proteome</keyword>
<dbReference type="Proteomes" id="UP000095283">
    <property type="component" value="Unplaced"/>
</dbReference>
<sequence length="513" mass="57125">MSALTDILTHPSLNEEIVQKFVLLAICKMVQQSAEKIGRTRECACNCIIRLLSSPLVHNHLPHTEELMSIYHDGHAFILVGGISEGTTKMASQTIMEYQSSVAKDIKLVERFLTTVADLFDEGMKVPRIGSSVLRLLPQVLVHLPILEENPDCSEALARIVSLLKRVVCSSKANPVRVRCALLALCSLLNFNKKSIIWKTAIELVSGSLSNPLPVIRRGAAEGLYENLCMSDVDDERRSGIDRRTRLSTAMVELCELKMLPEEDQWPSDIDTRIANLDFGGDSVLFESIDPSVSTDSLDSEQLREQCRHRRDDFQLTFADSGHWQSGNLTTWGRIRSAEPLEEKTASAPNIAARPRTTGSQRPSSLVANFVDRKDSEDNERYVDVNDNEIAFSPSELLSQQDRWRTARPPKSPRVPKTPLKPRRTFADLHKTIAPELQFLALPHQMPSFCESPSMSFSDVLLKVRKEGIPSLTSDLDLPLPTLLQDDSPDSGLGCSGPAHIEDWSSLSILLPK</sequence>
<evidence type="ECO:0000313" key="3">
    <source>
        <dbReference type="Proteomes" id="UP000095283"/>
    </source>
</evidence>
<dbReference type="PANTHER" id="PTHR12658:SF0">
    <property type="entry name" value="TUBULIN-SPECIFIC CHAPERONE D"/>
    <property type="match status" value="1"/>
</dbReference>
<evidence type="ECO:0000256" key="1">
    <source>
        <dbReference type="SAM" id="MobiDB-lite"/>
    </source>
</evidence>
<dbReference type="GO" id="GO:0016328">
    <property type="term" value="C:lateral plasma membrane"/>
    <property type="evidence" value="ECO:0007669"/>
    <property type="project" value="TreeGrafter"/>
</dbReference>
<protein>
    <submittedName>
        <fullName evidence="4">TFCD_C domain-containing protein</fullName>
    </submittedName>
</protein>
<dbReference type="AlphaFoldDB" id="A0A1I7XQ31"/>
<dbReference type="GO" id="GO:0005096">
    <property type="term" value="F:GTPase activator activity"/>
    <property type="evidence" value="ECO:0007669"/>
    <property type="project" value="InterPro"/>
</dbReference>
<dbReference type="GO" id="GO:0048487">
    <property type="term" value="F:beta-tubulin binding"/>
    <property type="evidence" value="ECO:0007669"/>
    <property type="project" value="InterPro"/>
</dbReference>
<dbReference type="InterPro" id="IPR022577">
    <property type="entry name" value="TBCD_C"/>
</dbReference>
<dbReference type="GO" id="GO:0007023">
    <property type="term" value="P:post-chaperonin tubulin folding pathway"/>
    <property type="evidence" value="ECO:0007669"/>
    <property type="project" value="InterPro"/>
</dbReference>
<organism evidence="3 4">
    <name type="scientific">Heterorhabditis bacteriophora</name>
    <name type="common">Entomopathogenic nematode worm</name>
    <dbReference type="NCBI Taxonomy" id="37862"/>
    <lineage>
        <taxon>Eukaryota</taxon>
        <taxon>Metazoa</taxon>
        <taxon>Ecdysozoa</taxon>
        <taxon>Nematoda</taxon>
        <taxon>Chromadorea</taxon>
        <taxon>Rhabditida</taxon>
        <taxon>Rhabditina</taxon>
        <taxon>Rhabditomorpha</taxon>
        <taxon>Strongyloidea</taxon>
        <taxon>Heterorhabditidae</taxon>
        <taxon>Heterorhabditis</taxon>
    </lineage>
</organism>
<feature type="region of interest" description="Disordered" evidence="1">
    <location>
        <begin position="401"/>
        <end position="421"/>
    </location>
</feature>
<reference evidence="4" key="1">
    <citation type="submission" date="2016-11" db="UniProtKB">
        <authorList>
            <consortium name="WormBaseParasite"/>
        </authorList>
    </citation>
    <scope>IDENTIFICATION</scope>
</reference>
<dbReference type="GO" id="GO:0034333">
    <property type="term" value="P:adherens junction assembly"/>
    <property type="evidence" value="ECO:0007669"/>
    <property type="project" value="TreeGrafter"/>
</dbReference>
<dbReference type="GO" id="GO:0000226">
    <property type="term" value="P:microtubule cytoskeleton organization"/>
    <property type="evidence" value="ECO:0007669"/>
    <property type="project" value="TreeGrafter"/>
</dbReference>
<dbReference type="InterPro" id="IPR016024">
    <property type="entry name" value="ARM-type_fold"/>
</dbReference>
<feature type="region of interest" description="Disordered" evidence="1">
    <location>
        <begin position="342"/>
        <end position="363"/>
    </location>
</feature>
<name>A0A1I7XQ31_HETBA</name>